<evidence type="ECO:0000313" key="2">
    <source>
        <dbReference type="EMBL" id="QEX15495.1"/>
    </source>
</evidence>
<keyword evidence="1" id="KW-0812">Transmembrane</keyword>
<gene>
    <name evidence="2" type="ORF">FRZ44_07790</name>
</gene>
<keyword evidence="1" id="KW-1133">Transmembrane helix</keyword>
<accession>A0A5J6MGA6</accession>
<protein>
    <submittedName>
        <fullName evidence="2">Uncharacterized protein</fullName>
    </submittedName>
</protein>
<reference evidence="2 3" key="1">
    <citation type="submission" date="2019-08" db="EMBL/GenBank/DDBJ databases">
        <title>Hyperibacter terrae gen. nov., sp. nov. and Hyperibacter viscosus sp. nov., two new members in the family Rhodospirillaceae isolated from the rhizosphere of Hypericum perforatum.</title>
        <authorList>
            <person name="Noviana Z."/>
        </authorList>
    </citation>
    <scope>NUCLEOTIDE SEQUENCE [LARGE SCALE GENOMIC DNA]</scope>
    <source>
        <strain evidence="2 3">R5913</strain>
    </source>
</reference>
<feature type="transmembrane region" description="Helical" evidence="1">
    <location>
        <begin position="20"/>
        <end position="38"/>
    </location>
</feature>
<sequence>MSAVERSEEAKKRQRARNWAVLAALLGFVVIVYIVSILRMGGH</sequence>
<evidence type="ECO:0000256" key="1">
    <source>
        <dbReference type="SAM" id="Phobius"/>
    </source>
</evidence>
<name>A0A5J6MGA6_9PROT</name>
<keyword evidence="3" id="KW-1185">Reference proteome</keyword>
<dbReference type="AlphaFoldDB" id="A0A5J6MGA6"/>
<dbReference type="EMBL" id="CP042906">
    <property type="protein sequence ID" value="QEX15495.1"/>
    <property type="molecule type" value="Genomic_DNA"/>
</dbReference>
<keyword evidence="1" id="KW-0472">Membrane</keyword>
<dbReference type="KEGG" id="htq:FRZ44_07790"/>
<dbReference type="Proteomes" id="UP000326202">
    <property type="component" value="Chromosome"/>
</dbReference>
<organism evidence="2 3">
    <name type="scientific">Hypericibacter terrae</name>
    <dbReference type="NCBI Taxonomy" id="2602015"/>
    <lineage>
        <taxon>Bacteria</taxon>
        <taxon>Pseudomonadati</taxon>
        <taxon>Pseudomonadota</taxon>
        <taxon>Alphaproteobacteria</taxon>
        <taxon>Rhodospirillales</taxon>
        <taxon>Dongiaceae</taxon>
        <taxon>Hypericibacter</taxon>
    </lineage>
</organism>
<dbReference type="RefSeq" id="WP_263641920.1">
    <property type="nucleotide sequence ID" value="NZ_CP042906.1"/>
</dbReference>
<proteinExistence type="predicted"/>
<evidence type="ECO:0000313" key="3">
    <source>
        <dbReference type="Proteomes" id="UP000326202"/>
    </source>
</evidence>